<comment type="pathway">
    <text evidence="2">Lipid metabolism; sphingolipid metabolism.</text>
</comment>
<organism evidence="12 13">
    <name type="scientific">Ramalina farinacea</name>
    <dbReference type="NCBI Taxonomy" id="258253"/>
    <lineage>
        <taxon>Eukaryota</taxon>
        <taxon>Fungi</taxon>
        <taxon>Dikarya</taxon>
        <taxon>Ascomycota</taxon>
        <taxon>Pezizomycotina</taxon>
        <taxon>Lecanoromycetes</taxon>
        <taxon>OSLEUM clade</taxon>
        <taxon>Lecanoromycetidae</taxon>
        <taxon>Lecanorales</taxon>
        <taxon>Lecanorineae</taxon>
        <taxon>Ramalinaceae</taxon>
        <taxon>Ramalina</taxon>
    </lineage>
</organism>
<dbReference type="GO" id="GO:0006666">
    <property type="term" value="P:3-keto-sphinganine metabolic process"/>
    <property type="evidence" value="ECO:0007669"/>
    <property type="project" value="InterPro"/>
</dbReference>
<evidence type="ECO:0000256" key="3">
    <source>
        <dbReference type="ARBA" id="ARBA00004991"/>
    </source>
</evidence>
<evidence type="ECO:0000256" key="9">
    <source>
        <dbReference type="ARBA" id="ARBA00026112"/>
    </source>
</evidence>
<dbReference type="GO" id="GO:0030148">
    <property type="term" value="P:sphingolipid biosynthetic process"/>
    <property type="evidence" value="ECO:0007669"/>
    <property type="project" value="InterPro"/>
</dbReference>
<evidence type="ECO:0000313" key="13">
    <source>
        <dbReference type="Proteomes" id="UP001161017"/>
    </source>
</evidence>
<reference evidence="12" key="1">
    <citation type="journal article" date="2023" name="Genome Biol. Evol.">
        <title>First Whole Genome Sequence and Flow Cytometry Genome Size Data for the Lichen-Forming Fungus Ramalina farinacea (Ascomycota).</title>
        <authorList>
            <person name="Llewellyn T."/>
            <person name="Mian S."/>
            <person name="Hill R."/>
            <person name="Leitch I.J."/>
            <person name="Gaya E."/>
        </authorList>
    </citation>
    <scope>NUCLEOTIDE SEQUENCE</scope>
    <source>
        <strain evidence="12">LIQ254RAFAR</strain>
    </source>
</reference>
<dbReference type="InterPro" id="IPR045022">
    <property type="entry name" value="KDSR-like"/>
</dbReference>
<comment type="catalytic activity">
    <reaction evidence="11">
        <text>sphinganine + NADP(+) = 3-oxosphinganine + NADPH + H(+)</text>
        <dbReference type="Rhea" id="RHEA:22640"/>
        <dbReference type="ChEBI" id="CHEBI:15378"/>
        <dbReference type="ChEBI" id="CHEBI:57783"/>
        <dbReference type="ChEBI" id="CHEBI:57817"/>
        <dbReference type="ChEBI" id="CHEBI:58299"/>
        <dbReference type="ChEBI" id="CHEBI:58349"/>
        <dbReference type="EC" id="1.1.1.102"/>
    </reaction>
    <physiologicalReaction direction="right-to-left" evidence="11">
        <dbReference type="Rhea" id="RHEA:22642"/>
    </physiologicalReaction>
</comment>
<comment type="caution">
    <text evidence="12">The sequence shown here is derived from an EMBL/GenBank/DDBJ whole genome shotgun (WGS) entry which is preliminary data.</text>
</comment>
<proteinExistence type="predicted"/>
<keyword evidence="5" id="KW-0521">NADP</keyword>
<name>A0AA43QQ08_9LECA</name>
<dbReference type="EMBL" id="JAPUFD010000012">
    <property type="protein sequence ID" value="MDI1490513.1"/>
    <property type="molecule type" value="Genomic_DNA"/>
</dbReference>
<dbReference type="Proteomes" id="UP001161017">
    <property type="component" value="Unassembled WGS sequence"/>
</dbReference>
<dbReference type="InterPro" id="IPR002347">
    <property type="entry name" value="SDR_fam"/>
</dbReference>
<dbReference type="EC" id="1.1.1.102" evidence="9"/>
<evidence type="ECO:0000256" key="6">
    <source>
        <dbReference type="ARBA" id="ARBA00022919"/>
    </source>
</evidence>
<sequence>MGVFKSKNHFPVEGRTILVTGGSQGMGKGIAQLLAGKGANVLIVARNVQKLESALEDIRKSARDPSTQRFYFISADLSNPRSAASAIDQATTWNNGSPPDSVICCAGAAHLGFFVDLDPAVFEEQMGTNYFSAAYTAHAVARAWLAHPPTPKKSPMALEPRHIVFTSSLVAFLPFTGYTAYTTAKCALRALSETLSQEFLLYEDHSPMRSHCVFPGTIFGAGLDTENALKPEITKQLEEGDDGKTPEQVAAATIKNLESGDELITVSGLLGKAMKSGSLGGSKRSGYGIIDWMMSWATTVILAFVRREMDGKVRAWGKRKNMGKIKDDNM</sequence>
<dbReference type="AlphaFoldDB" id="A0AA43QQ08"/>
<dbReference type="CDD" id="cd08939">
    <property type="entry name" value="KDSR-like_SDR_c"/>
    <property type="match status" value="1"/>
</dbReference>
<keyword evidence="6" id="KW-0746">Sphingolipid metabolism</keyword>
<comment type="pathway">
    <text evidence="3">Sphingolipid metabolism.</text>
</comment>
<dbReference type="PANTHER" id="PTHR43550:SF3">
    <property type="entry name" value="3-KETODIHYDROSPHINGOSINE REDUCTASE"/>
    <property type="match status" value="1"/>
</dbReference>
<dbReference type="PRINTS" id="PR00081">
    <property type="entry name" value="GDHRDH"/>
</dbReference>
<dbReference type="InterPro" id="IPR036291">
    <property type="entry name" value="NAD(P)-bd_dom_sf"/>
</dbReference>
<dbReference type="PANTHER" id="PTHR43550">
    <property type="entry name" value="3-KETODIHYDROSPHINGOSINE REDUCTASE"/>
    <property type="match status" value="1"/>
</dbReference>
<evidence type="ECO:0000313" key="12">
    <source>
        <dbReference type="EMBL" id="MDI1490513.1"/>
    </source>
</evidence>
<evidence type="ECO:0000256" key="11">
    <source>
        <dbReference type="ARBA" id="ARBA00048930"/>
    </source>
</evidence>
<comment type="subcellular location">
    <subcellularLocation>
        <location evidence="1">Endoplasmic reticulum</location>
    </subcellularLocation>
</comment>
<keyword evidence="4" id="KW-0256">Endoplasmic reticulum</keyword>
<evidence type="ECO:0000256" key="10">
    <source>
        <dbReference type="ARBA" id="ARBA00044737"/>
    </source>
</evidence>
<keyword evidence="13" id="KW-1185">Reference proteome</keyword>
<accession>A0AA43QQ08</accession>
<protein>
    <recommendedName>
        <fullName evidence="9">3-dehydrosphinganine reductase</fullName>
        <ecNumber evidence="9">1.1.1.102</ecNumber>
    </recommendedName>
</protein>
<dbReference type="Gene3D" id="3.40.50.720">
    <property type="entry name" value="NAD(P)-binding Rossmann-like Domain"/>
    <property type="match status" value="1"/>
</dbReference>
<evidence type="ECO:0000256" key="8">
    <source>
        <dbReference type="ARBA" id="ARBA00023098"/>
    </source>
</evidence>
<evidence type="ECO:0000256" key="1">
    <source>
        <dbReference type="ARBA" id="ARBA00004240"/>
    </source>
</evidence>
<evidence type="ECO:0000256" key="4">
    <source>
        <dbReference type="ARBA" id="ARBA00022824"/>
    </source>
</evidence>
<dbReference type="GO" id="GO:0005789">
    <property type="term" value="C:endoplasmic reticulum membrane"/>
    <property type="evidence" value="ECO:0007669"/>
    <property type="project" value="TreeGrafter"/>
</dbReference>
<keyword evidence="8" id="KW-0443">Lipid metabolism</keyword>
<evidence type="ECO:0000256" key="7">
    <source>
        <dbReference type="ARBA" id="ARBA00023002"/>
    </source>
</evidence>
<dbReference type="Pfam" id="PF00106">
    <property type="entry name" value="adh_short"/>
    <property type="match status" value="1"/>
</dbReference>
<evidence type="ECO:0000256" key="2">
    <source>
        <dbReference type="ARBA" id="ARBA00004760"/>
    </source>
</evidence>
<gene>
    <name evidence="12" type="ORF">OHK93_001717</name>
</gene>
<keyword evidence="7" id="KW-0560">Oxidoreductase</keyword>
<evidence type="ECO:0000256" key="5">
    <source>
        <dbReference type="ARBA" id="ARBA00022857"/>
    </source>
</evidence>
<comment type="function">
    <text evidence="10">Catalyzes the reduction of 3'-oxosphinganine (3-ketodihydrosphingosine/KDS) to sphinganine (dihydrosphingosine/DHS), the second step of de novo sphingolipid biosynthesis.</text>
</comment>
<dbReference type="SUPFAM" id="SSF51735">
    <property type="entry name" value="NAD(P)-binding Rossmann-fold domains"/>
    <property type="match status" value="1"/>
</dbReference>
<dbReference type="GO" id="GO:0047560">
    <property type="term" value="F:3-dehydrosphinganine reductase activity"/>
    <property type="evidence" value="ECO:0007669"/>
    <property type="project" value="UniProtKB-EC"/>
</dbReference>